<reference evidence="2" key="1">
    <citation type="journal article" date="2019" name="Int. J. Syst. Evol. Microbiol.">
        <title>The Global Catalogue of Microorganisms (GCM) 10K type strain sequencing project: providing services to taxonomists for standard genome sequencing and annotation.</title>
        <authorList>
            <consortium name="The Broad Institute Genomics Platform"/>
            <consortium name="The Broad Institute Genome Sequencing Center for Infectious Disease"/>
            <person name="Wu L."/>
            <person name="Ma J."/>
        </authorList>
    </citation>
    <scope>NUCLEOTIDE SEQUENCE [LARGE SCALE GENOMIC DNA]</scope>
    <source>
        <strain evidence="2">CGMCC 1.15942</strain>
    </source>
</reference>
<evidence type="ECO:0000313" key="2">
    <source>
        <dbReference type="Proteomes" id="UP000630615"/>
    </source>
</evidence>
<dbReference type="Proteomes" id="UP000630615">
    <property type="component" value="Unassembled WGS sequence"/>
</dbReference>
<protein>
    <recommendedName>
        <fullName evidence="3">HD/PDEase domain-containing protein</fullName>
    </recommendedName>
</protein>
<dbReference type="EMBL" id="BMKI01000007">
    <property type="protein sequence ID" value="GGC97830.1"/>
    <property type="molecule type" value="Genomic_DNA"/>
</dbReference>
<accession>A0ABQ1PIM0</accession>
<name>A0ABQ1PIM0_9ENTE</name>
<evidence type="ECO:0000313" key="1">
    <source>
        <dbReference type="EMBL" id="GGC97830.1"/>
    </source>
</evidence>
<organism evidence="1 2">
    <name type="scientific">Enterococcus wangshanyuanii</name>
    <dbReference type="NCBI Taxonomy" id="2005703"/>
    <lineage>
        <taxon>Bacteria</taxon>
        <taxon>Bacillati</taxon>
        <taxon>Bacillota</taxon>
        <taxon>Bacilli</taxon>
        <taxon>Lactobacillales</taxon>
        <taxon>Enterococcaceae</taxon>
        <taxon>Enterococcus</taxon>
    </lineage>
</organism>
<sequence>MAENNLHETLFLDFSKECLAQGRNLELFSIVYNIAYEAHEGDYRETGEKFICHPLRSARFLLNLHFDDVVILATLLHDVLEKTEMYPEKLERILYTKVKGHVYSERIEKSIVSKVMELVNDITFNFKRDKKETIYIQLATSLDNLNNPKKDPYYLEDKWSAFEKEVFYPHLNEIREHANFFYKKLKNIEMSIKEKKNYKTLTRAIEESRHKNQKTPLAINSFKQAILQSIEKRFTFKNLQKIIVKFYNLSPLELEEFSNLVAKRGDTPPTPLLNVRVIFNRRLNSEDLFQDFSQFIRSIGDGFYIKRLFHSHIESDSICAIISNFDKDYADFSYRIVLDTEESFYTKERGYFNTQKNSIRKEKDLINVAEQEFPISNKNMTFHDLVFSIDVKSALSLEIVYAIEKETLGIREIDKRVKLGDLNYQKERFEIKTSERVKPKFNWFKYLETDTAINSLVSYFSITYGDGTIQGFKEKIRETASNSEWIEIRQQIAIEFFNEISTMYVSKYKNNE</sequence>
<keyword evidence="2" id="KW-1185">Reference proteome</keyword>
<comment type="caution">
    <text evidence="1">The sequence shown here is derived from an EMBL/GenBank/DDBJ whole genome shotgun (WGS) entry which is preliminary data.</text>
</comment>
<evidence type="ECO:0008006" key="3">
    <source>
        <dbReference type="Google" id="ProtNLM"/>
    </source>
</evidence>
<dbReference type="Pfam" id="PF13328">
    <property type="entry name" value="HD_4"/>
    <property type="match status" value="1"/>
</dbReference>
<gene>
    <name evidence="1" type="ORF">GCM10011573_29200</name>
</gene>
<dbReference type="RefSeq" id="WP_088270688.1">
    <property type="nucleotide sequence ID" value="NZ_BMKI01000007.1"/>
</dbReference>
<dbReference type="Gene3D" id="1.10.3210.10">
    <property type="entry name" value="Hypothetical protein af1432"/>
    <property type="match status" value="1"/>
</dbReference>
<dbReference type="SUPFAM" id="SSF109604">
    <property type="entry name" value="HD-domain/PDEase-like"/>
    <property type="match status" value="1"/>
</dbReference>
<proteinExistence type="predicted"/>